<dbReference type="EMBL" id="BSDZ01000079">
    <property type="protein sequence ID" value="GLI68232.1"/>
    <property type="molecule type" value="Genomic_DNA"/>
</dbReference>
<reference evidence="3 4" key="1">
    <citation type="journal article" date="2023" name="IScience">
        <title>Expanded male sex-determining region conserved during the evolution of homothallism in the green alga Volvox.</title>
        <authorList>
            <person name="Yamamoto K."/>
            <person name="Matsuzaki R."/>
            <person name="Mahakham W."/>
            <person name="Heman W."/>
            <person name="Sekimoto H."/>
            <person name="Kawachi M."/>
            <person name="Minakuchi Y."/>
            <person name="Toyoda A."/>
            <person name="Nozaki H."/>
        </authorList>
    </citation>
    <scope>NUCLEOTIDE SEQUENCE [LARGE SCALE GENOMIC DNA]</scope>
    <source>
        <strain evidence="3 4">NIES-4468</strain>
    </source>
</reference>
<feature type="coiled-coil region" evidence="1">
    <location>
        <begin position="1326"/>
        <end position="1437"/>
    </location>
</feature>
<feature type="compositionally biased region" description="Acidic residues" evidence="2">
    <location>
        <begin position="376"/>
        <end position="385"/>
    </location>
</feature>
<feature type="region of interest" description="Disordered" evidence="2">
    <location>
        <begin position="368"/>
        <end position="387"/>
    </location>
</feature>
<feature type="region of interest" description="Disordered" evidence="2">
    <location>
        <begin position="1060"/>
        <end position="1105"/>
    </location>
</feature>
<feature type="compositionally biased region" description="Low complexity" evidence="2">
    <location>
        <begin position="786"/>
        <end position="799"/>
    </location>
</feature>
<organism evidence="3 4">
    <name type="scientific">Volvox africanus</name>
    <dbReference type="NCBI Taxonomy" id="51714"/>
    <lineage>
        <taxon>Eukaryota</taxon>
        <taxon>Viridiplantae</taxon>
        <taxon>Chlorophyta</taxon>
        <taxon>core chlorophytes</taxon>
        <taxon>Chlorophyceae</taxon>
        <taxon>CS clade</taxon>
        <taxon>Chlamydomonadales</taxon>
        <taxon>Volvocaceae</taxon>
        <taxon>Volvox</taxon>
    </lineage>
</organism>
<name>A0ABQ5SE78_9CHLO</name>
<evidence type="ECO:0000256" key="2">
    <source>
        <dbReference type="SAM" id="MobiDB-lite"/>
    </source>
</evidence>
<feature type="region of interest" description="Disordered" evidence="2">
    <location>
        <begin position="1239"/>
        <end position="1270"/>
    </location>
</feature>
<feature type="region of interest" description="Disordered" evidence="2">
    <location>
        <begin position="542"/>
        <end position="568"/>
    </location>
</feature>
<keyword evidence="4" id="KW-1185">Reference proteome</keyword>
<feature type="region of interest" description="Disordered" evidence="2">
    <location>
        <begin position="1154"/>
        <end position="1211"/>
    </location>
</feature>
<feature type="region of interest" description="Disordered" evidence="2">
    <location>
        <begin position="760"/>
        <end position="815"/>
    </location>
</feature>
<evidence type="ECO:0000313" key="3">
    <source>
        <dbReference type="EMBL" id="GLI68232.1"/>
    </source>
</evidence>
<accession>A0ABQ5SE78</accession>
<dbReference type="Proteomes" id="UP001165090">
    <property type="component" value="Unassembled WGS sequence"/>
</dbReference>
<evidence type="ECO:0000313" key="4">
    <source>
        <dbReference type="Proteomes" id="UP001165090"/>
    </source>
</evidence>
<evidence type="ECO:0000256" key="1">
    <source>
        <dbReference type="SAM" id="Coils"/>
    </source>
</evidence>
<dbReference type="SUPFAM" id="SSF48371">
    <property type="entry name" value="ARM repeat"/>
    <property type="match status" value="1"/>
</dbReference>
<dbReference type="InterPro" id="IPR016024">
    <property type="entry name" value="ARM-type_fold"/>
</dbReference>
<protein>
    <submittedName>
        <fullName evidence="3">Uncharacterized protein</fullName>
    </submittedName>
</protein>
<keyword evidence="1" id="KW-0175">Coiled coil</keyword>
<comment type="caution">
    <text evidence="3">The sequence shown here is derived from an EMBL/GenBank/DDBJ whole genome shotgun (WGS) entry which is preliminary data.</text>
</comment>
<proteinExistence type="predicted"/>
<sequence length="1438" mass="149112">MATLNEGLSLVDDIARELSFYDGGNYKQITEQTIINRCKDLLEKVKTNIMAKDPDGIIRAEKLSSDDWRRISLLVGPLARCFTASSPPAAPTVKTRHASAVAVAALALLSSCNQQSKVIATSALENGVVDAFVSTLRNSLRSQVNDRVVKAMLYKLIESLWGFTLYATTQLQQDMVTKDVVNVCLDLVTSATVEIESKLNASKTLYNCLSSHGRVVTELRASKVAALNHLVQQLGSQVPSPVAAAHLTPTGPSSGTSKTISMPQMLPSIMSWIWFLPSYIVDHLIESLAFILNRVVVLVWPEGHSGIPLLEQGREEPSAGPLHVAQLSLPNRSLQKTLQNLFRSIASGIADKRLVSILRGARLPSVMHSPAHSEDLEGAEAEEEAGSTGLPARLVKVVREGRPDGNETRVALELLDELFACDANGGHPELADDALAAGLLASMTEMGVLHSLHTEAGIAGVSAYVRLTLKLIRRVPYTPGLGSRLHGSGVPASVAYVAFWPTSRVSLKLEALQTLYELVQLDTDMTEHVVSMNNFPVALTNTLLGGDPDTRKPAKKTGGSSSKKKSGSGAGTAVAAAAAAAAAAATSTAVASEISVTNRRDHRDQMQETAFNILTVVLDEARESDKVWETVVESGMLPRLVQHSCAFPMQPALLAELLLAIGITFKDHQDDIASVGPLQAACAPHILPLLIHEEPVVVAAAARVLRDILIDMARYRSDSTDVGEGDEIFKALVAAGPSIDTADVAAAKAAAAAAAAAAVVKEGEPRPSPTKPGLVPCKEEGGSPNGGPVVPPGVSGTPVDESQRSSAQGDGMMEVDTGPISGAAPSTVVAGFTSAAGAGDGSGPDGGGAGTSVTILDISDTAVVAAATVAGDSGREPDTLELVDVTAQGLGLMCAAIQTCMATVLQRPRGVTPASASSGLRTAAVATMQVSSTAMSPTKGGGGAVQTAVLTAPPMVVEGPAYEALGALLLGCRLLGEACLHMPPHGNVRKHLARAFAYARPGAEELAVVLEALPDIAHGHLQLLQDCRALLEVLGKIPVLNVALLPKPKVVEEEDANLISAPVPLPGSKKGRPTGAGKRASQLGLAVDGTLQPTQGPTKRQRTASAAALAAAEDTAPRTRVSALATNGELTATGSTPVPRGAAAAAGAVAWNGSGLPPEVHSTTGTISQNGKAGERTSMEGADAAGGGSQAQYESEGPGTGARGSGLPSSSAAVAVQGSGAASGLGIPLPVVPRTMRASQPERVIGQEQAAAQQPAPLPESPSMSLENQDCQAGPSLAIRTAVMAGGVDAKQESTVAGSAPSIVNGVPDAGGTKGRVNAAEFRARYLEMKTQNARMIQELENLRLAKEESEALQRKTAAMLSSRNELLARALQELGDKHQEVEDLRKQLENMRAELQGAQQTVNSLQSAMTGSAAELEQLRAENADLKSELANLADLE</sequence>
<gene>
    <name evidence="3" type="ORF">VaNZ11_012581</name>
</gene>
<feature type="compositionally biased region" description="Polar residues" evidence="2">
    <location>
        <begin position="1161"/>
        <end position="1171"/>
    </location>
</feature>